<keyword evidence="4" id="KW-0408">Iron</keyword>
<dbReference type="SFLD" id="SFLDG01060">
    <property type="entry name" value="BATS_domain_containing"/>
    <property type="match status" value="1"/>
</dbReference>
<dbReference type="Gene3D" id="3.20.20.70">
    <property type="entry name" value="Aldolase class I"/>
    <property type="match status" value="1"/>
</dbReference>
<reference evidence="7" key="1">
    <citation type="journal article" date="2020" name="mSystems">
        <title>Genome- and Community-Level Interaction Insights into Carbon Utilization and Element Cycling Functions of Hydrothermarchaeota in Hydrothermal Sediment.</title>
        <authorList>
            <person name="Zhou Z."/>
            <person name="Liu Y."/>
            <person name="Xu W."/>
            <person name="Pan J."/>
            <person name="Luo Z.H."/>
            <person name="Li M."/>
        </authorList>
    </citation>
    <scope>NUCLEOTIDE SEQUENCE [LARGE SCALE GENOMIC DNA]</scope>
    <source>
        <strain evidence="7">HyVt-503</strain>
    </source>
</reference>
<evidence type="ECO:0000256" key="4">
    <source>
        <dbReference type="ARBA" id="ARBA00023004"/>
    </source>
</evidence>
<evidence type="ECO:0000259" key="6">
    <source>
        <dbReference type="PROSITE" id="PS51918"/>
    </source>
</evidence>
<dbReference type="PROSITE" id="PS51918">
    <property type="entry name" value="RADICAL_SAM"/>
    <property type="match status" value="1"/>
</dbReference>
<dbReference type="GO" id="GO:0009228">
    <property type="term" value="P:thiamine biosynthetic process"/>
    <property type="evidence" value="ECO:0007669"/>
    <property type="project" value="InterPro"/>
</dbReference>
<dbReference type="PANTHER" id="PTHR43583">
    <property type="entry name" value="2-IMINOACETATE SYNTHASE"/>
    <property type="match status" value="1"/>
</dbReference>
<dbReference type="SFLD" id="SFLDS00029">
    <property type="entry name" value="Radical_SAM"/>
    <property type="match status" value="1"/>
</dbReference>
<comment type="cofactor">
    <cofactor evidence="1">
        <name>[4Fe-4S] cluster</name>
        <dbReference type="ChEBI" id="CHEBI:49883"/>
    </cofactor>
</comment>
<dbReference type="GO" id="GO:0051539">
    <property type="term" value="F:4 iron, 4 sulfur cluster binding"/>
    <property type="evidence" value="ECO:0007669"/>
    <property type="project" value="InterPro"/>
</dbReference>
<dbReference type="InterPro" id="IPR013785">
    <property type="entry name" value="Aldolase_TIM"/>
</dbReference>
<organism evidence="7">
    <name type="scientific">Dissulfuribacter thermophilus</name>
    <dbReference type="NCBI Taxonomy" id="1156395"/>
    <lineage>
        <taxon>Bacteria</taxon>
        <taxon>Pseudomonadati</taxon>
        <taxon>Thermodesulfobacteriota</taxon>
        <taxon>Dissulfuribacteria</taxon>
        <taxon>Dissulfuribacterales</taxon>
        <taxon>Dissulfuribacteraceae</taxon>
        <taxon>Dissulfuribacter</taxon>
    </lineage>
</organism>
<keyword evidence="2" id="KW-0949">S-adenosyl-L-methionine</keyword>
<evidence type="ECO:0000256" key="3">
    <source>
        <dbReference type="ARBA" id="ARBA00022723"/>
    </source>
</evidence>
<dbReference type="InterPro" id="IPR034428">
    <property type="entry name" value="ThiH/NoCL/HydG-like"/>
</dbReference>
<gene>
    <name evidence="7" type="ORF">ENJ63_02265</name>
</gene>
<dbReference type="SUPFAM" id="SSF102114">
    <property type="entry name" value="Radical SAM enzymes"/>
    <property type="match status" value="1"/>
</dbReference>
<proteinExistence type="predicted"/>
<sequence>MSFLDLIKEFHPEDVRSAIEAKGPKDVEYALQARRLTLDDFMALLSPAAEEYLEEMAQASHAITVKRFGKTILLYAPLYISNECSNSCVYCGFNVTNKIPRKTLSLDEIEEEARVLRGHGFRHVLLLTGEAPDRCGLDYIEEAVRRIRPLFSSISVEIYPLDEDGYRRLINAGVDGLTVYQETYDRELYLRLHPRGKKRNYAWRLLTPERGARAGMRRIGIGALLGLNDFRIDGFYTGLHALYLQKYYWKSLITVSFPRIRPAEGGFRPLNHVSDKNLVQL</sequence>
<dbReference type="GO" id="GO:0005506">
    <property type="term" value="F:iron ion binding"/>
    <property type="evidence" value="ECO:0007669"/>
    <property type="project" value="InterPro"/>
</dbReference>
<dbReference type="NCBIfam" id="TIGR02351">
    <property type="entry name" value="thiH"/>
    <property type="match status" value="1"/>
</dbReference>
<dbReference type="InterPro" id="IPR058240">
    <property type="entry name" value="rSAM_sf"/>
</dbReference>
<keyword evidence="5" id="KW-0411">Iron-sulfur</keyword>
<name>A0A7V2SVH3_9BACT</name>
<dbReference type="CDD" id="cd01335">
    <property type="entry name" value="Radical_SAM"/>
    <property type="match status" value="1"/>
</dbReference>
<protein>
    <submittedName>
        <fullName evidence="7">2-iminoacetate synthase</fullName>
    </submittedName>
</protein>
<feature type="domain" description="Radical SAM core" evidence="6">
    <location>
        <begin position="70"/>
        <end position="281"/>
    </location>
</feature>
<dbReference type="EMBL" id="DRND01000188">
    <property type="protein sequence ID" value="HFC46687.1"/>
    <property type="molecule type" value="Genomic_DNA"/>
</dbReference>
<dbReference type="AlphaFoldDB" id="A0A7V2SVH3"/>
<evidence type="ECO:0000256" key="1">
    <source>
        <dbReference type="ARBA" id="ARBA00001966"/>
    </source>
</evidence>
<dbReference type="SFLD" id="SFLDG01081">
    <property type="entry name" value="cleavage_of_the_Ca-Cb_bond_in"/>
    <property type="match status" value="1"/>
</dbReference>
<feature type="non-terminal residue" evidence="7">
    <location>
        <position position="281"/>
    </location>
</feature>
<dbReference type="Proteomes" id="UP000885797">
    <property type="component" value="Unassembled WGS sequence"/>
</dbReference>
<dbReference type="PANTHER" id="PTHR43583:SF1">
    <property type="entry name" value="2-IMINOACETATE SYNTHASE"/>
    <property type="match status" value="1"/>
</dbReference>
<evidence type="ECO:0000313" key="7">
    <source>
        <dbReference type="EMBL" id="HFC46687.1"/>
    </source>
</evidence>
<dbReference type="GO" id="GO:0003824">
    <property type="term" value="F:catalytic activity"/>
    <property type="evidence" value="ECO:0007669"/>
    <property type="project" value="InterPro"/>
</dbReference>
<evidence type="ECO:0000256" key="2">
    <source>
        <dbReference type="ARBA" id="ARBA00022691"/>
    </source>
</evidence>
<dbReference type="InterPro" id="IPR007197">
    <property type="entry name" value="rSAM"/>
</dbReference>
<keyword evidence="3" id="KW-0479">Metal-binding</keyword>
<comment type="caution">
    <text evidence="7">The sequence shown here is derived from an EMBL/GenBank/DDBJ whole genome shotgun (WGS) entry which is preliminary data.</text>
</comment>
<dbReference type="Pfam" id="PF04055">
    <property type="entry name" value="Radical_SAM"/>
    <property type="match status" value="1"/>
</dbReference>
<accession>A0A7V2SVH3</accession>
<evidence type="ECO:0000256" key="5">
    <source>
        <dbReference type="ARBA" id="ARBA00023014"/>
    </source>
</evidence>
<dbReference type="InterPro" id="IPR012726">
    <property type="entry name" value="ThiH"/>
</dbReference>